<reference evidence="2 3" key="1">
    <citation type="submission" date="2020-08" db="EMBL/GenBank/DDBJ databases">
        <title>Plant Genome Project.</title>
        <authorList>
            <person name="Zhang R.-G."/>
        </authorList>
    </citation>
    <scope>NUCLEOTIDE SEQUENCE [LARGE SCALE GENOMIC DNA]</scope>
    <source>
        <tissue evidence="2">Rhizome</tissue>
    </source>
</reference>
<dbReference type="EMBL" id="JACMSC010000013">
    <property type="protein sequence ID" value="KAG6493757.1"/>
    <property type="molecule type" value="Genomic_DNA"/>
</dbReference>
<evidence type="ECO:0000256" key="1">
    <source>
        <dbReference type="SAM" id="MobiDB-lite"/>
    </source>
</evidence>
<feature type="region of interest" description="Disordered" evidence="1">
    <location>
        <begin position="1"/>
        <end position="86"/>
    </location>
</feature>
<evidence type="ECO:0000313" key="3">
    <source>
        <dbReference type="Proteomes" id="UP000734854"/>
    </source>
</evidence>
<keyword evidence="3" id="KW-1185">Reference proteome</keyword>
<protein>
    <submittedName>
        <fullName evidence="2">Uncharacterized protein</fullName>
    </submittedName>
</protein>
<accession>A0A8J5KSV3</accession>
<feature type="region of interest" description="Disordered" evidence="1">
    <location>
        <begin position="189"/>
        <end position="308"/>
    </location>
</feature>
<feature type="compositionally biased region" description="Low complexity" evidence="1">
    <location>
        <begin position="14"/>
        <end position="32"/>
    </location>
</feature>
<sequence length="413" mass="44841">MSPSSFLVSACRISSTPSSASLPLTPSLLWALRSSPPASSREEDTSPKLMPESEKRRSSPPEKRTHHRNSPPASSGHRLHPGATTDDPLLLDDSIVAFAIHPDDDVGITRDVRELAVGFVFDAASPSLRRKMPQLDPEFMVYGLAGGDARVGCEPENSPAPVDPELPPDSVVVPVGDFEWADLDVVYERDDSTKGSTNPKAKAQQRQHGNLKPTSTSKRFSGNRQPKPPVIGLPAKIQRQSDPLGQSSRRSTVAPFFPYKPPGDRDRRSSVPGEEPGSPKVSCFGKVRSERERDRQHRQSSDSAGCWSSAGATVSFCREDPDGGAGEEGTTVTKADAVMEPPQLAAMNRFSSRRRPLDFATVVPEGHEEGVQPLHREAAEWALRRSLGSSPETWPKGETAGLVSDLVFDFDRV</sequence>
<feature type="compositionally biased region" description="Basic and acidic residues" evidence="1">
    <location>
        <begin position="287"/>
        <end position="300"/>
    </location>
</feature>
<dbReference type="AlphaFoldDB" id="A0A8J5KSV3"/>
<dbReference type="PANTHER" id="PTHR34120:SF2">
    <property type="entry name" value="OS01G0860900 PROTEIN"/>
    <property type="match status" value="1"/>
</dbReference>
<dbReference type="PANTHER" id="PTHR34120">
    <property type="entry name" value="EXPRESSED PROTEIN"/>
    <property type="match status" value="1"/>
</dbReference>
<name>A0A8J5KSV3_ZINOF</name>
<feature type="compositionally biased region" description="Basic and acidic residues" evidence="1">
    <location>
        <begin position="40"/>
        <end position="63"/>
    </location>
</feature>
<dbReference type="Proteomes" id="UP000734854">
    <property type="component" value="Unassembled WGS sequence"/>
</dbReference>
<proteinExistence type="predicted"/>
<evidence type="ECO:0000313" key="2">
    <source>
        <dbReference type="EMBL" id="KAG6493757.1"/>
    </source>
</evidence>
<comment type="caution">
    <text evidence="2">The sequence shown here is derived from an EMBL/GenBank/DDBJ whole genome shotgun (WGS) entry which is preliminary data.</text>
</comment>
<gene>
    <name evidence="2" type="ORF">ZIOFF_048760</name>
</gene>
<organism evidence="2 3">
    <name type="scientific">Zingiber officinale</name>
    <name type="common">Ginger</name>
    <name type="synonym">Amomum zingiber</name>
    <dbReference type="NCBI Taxonomy" id="94328"/>
    <lineage>
        <taxon>Eukaryota</taxon>
        <taxon>Viridiplantae</taxon>
        <taxon>Streptophyta</taxon>
        <taxon>Embryophyta</taxon>
        <taxon>Tracheophyta</taxon>
        <taxon>Spermatophyta</taxon>
        <taxon>Magnoliopsida</taxon>
        <taxon>Liliopsida</taxon>
        <taxon>Zingiberales</taxon>
        <taxon>Zingiberaceae</taxon>
        <taxon>Zingiber</taxon>
    </lineage>
</organism>
<feature type="compositionally biased region" description="Polar residues" evidence="1">
    <location>
        <begin position="194"/>
        <end position="224"/>
    </location>
</feature>
<feature type="compositionally biased region" description="Polar residues" evidence="1">
    <location>
        <begin position="238"/>
        <end position="251"/>
    </location>
</feature>